<accession>A0ABZ3H9N1</accession>
<evidence type="ECO:0000313" key="3">
    <source>
        <dbReference type="EMBL" id="XAU15034.1"/>
    </source>
</evidence>
<proteinExistence type="predicted"/>
<protein>
    <submittedName>
        <fullName evidence="3">DUF302 domain-containing protein</fullName>
    </submittedName>
</protein>
<dbReference type="RefSeq" id="WP_345970101.1">
    <property type="nucleotide sequence ID" value="NZ_CP147920.1"/>
</dbReference>
<dbReference type="PANTHER" id="PTHR38342:SF2">
    <property type="entry name" value="INNER MEMBRANE OR EXPORTED"/>
    <property type="match status" value="1"/>
</dbReference>
<name>A0ABZ3H9N1_9BACT</name>
<feature type="domain" description="DUF302" evidence="2">
    <location>
        <begin position="221"/>
        <end position="277"/>
    </location>
</feature>
<evidence type="ECO:0000259" key="2">
    <source>
        <dbReference type="Pfam" id="PF03625"/>
    </source>
</evidence>
<sequence length="319" mass="35259">MKPLARTLLWTLLSLTLLISTAATDTNIQQDIRIFTVENSGGKITGKSIEKAFEAAGFLIDGNNDMNKPFKARFGTTHYPVYRLATIHDPDLSARLIALNPLMGLLTPLSMSIWQDNEGSMNISVLSLRGLSRMTQIPMNSPDLIALAAKMEKALRAALPGGHFKPLAYQKVADPTTPLSVTFKAVFEAPKDGSILDAKDDFEAEFEGEMEPIGFLFPGFIDVNEELQERGDESYDFYDTYSVCKLDVIFPIHQTHPEVGAFAPCTFFLYKKKGEKTVHMGFPSVQNWIASTDIADKASLDPLIEAENLFIDTVNGITE</sequence>
<dbReference type="PANTHER" id="PTHR38342">
    <property type="entry name" value="SLR5037 PROTEIN"/>
    <property type="match status" value="1"/>
</dbReference>
<dbReference type="EMBL" id="CP147920">
    <property type="protein sequence ID" value="XAU15034.1"/>
    <property type="molecule type" value="Genomic_DNA"/>
</dbReference>
<feature type="domain" description="DUF302" evidence="2">
    <location>
        <begin position="65"/>
        <end position="125"/>
    </location>
</feature>
<feature type="signal peptide" evidence="1">
    <location>
        <begin position="1"/>
        <end position="22"/>
    </location>
</feature>
<reference evidence="3 4" key="1">
    <citation type="submission" date="2024-03" db="EMBL/GenBank/DDBJ databases">
        <title>Sulfurimonas sp. HSL3-1.</title>
        <authorList>
            <person name="Wang S."/>
        </authorList>
    </citation>
    <scope>NUCLEOTIDE SEQUENCE [LARGE SCALE GENOMIC DNA]</scope>
    <source>
        <strain evidence="3 4">HSL3-1</strain>
    </source>
</reference>
<dbReference type="Gene3D" id="3.30.310.70">
    <property type="entry name" value="TT1751-like domain"/>
    <property type="match status" value="2"/>
</dbReference>
<dbReference type="InterPro" id="IPR005180">
    <property type="entry name" value="DUF302"/>
</dbReference>
<organism evidence="3 4">
    <name type="scientific">Sulfurimonas diazotrophicus</name>
    <dbReference type="NCBI Taxonomy" id="3131939"/>
    <lineage>
        <taxon>Bacteria</taxon>
        <taxon>Pseudomonadati</taxon>
        <taxon>Campylobacterota</taxon>
        <taxon>Epsilonproteobacteria</taxon>
        <taxon>Campylobacterales</taxon>
        <taxon>Sulfurimonadaceae</taxon>
        <taxon>Sulfurimonas</taxon>
    </lineage>
</organism>
<dbReference type="InterPro" id="IPR035923">
    <property type="entry name" value="TT1751-like_sf"/>
</dbReference>
<keyword evidence="1" id="KW-0732">Signal</keyword>
<dbReference type="Proteomes" id="UP001447842">
    <property type="component" value="Chromosome"/>
</dbReference>
<dbReference type="Pfam" id="PF03625">
    <property type="entry name" value="DUF302"/>
    <property type="match status" value="2"/>
</dbReference>
<evidence type="ECO:0000313" key="4">
    <source>
        <dbReference type="Proteomes" id="UP001447842"/>
    </source>
</evidence>
<gene>
    <name evidence="3" type="ORF">WCY31_12430</name>
</gene>
<dbReference type="SUPFAM" id="SSF103247">
    <property type="entry name" value="TT1751-like"/>
    <property type="match status" value="2"/>
</dbReference>
<feature type="chain" id="PRO_5047393213" evidence="1">
    <location>
        <begin position="23"/>
        <end position="319"/>
    </location>
</feature>
<keyword evidence="4" id="KW-1185">Reference proteome</keyword>
<evidence type="ECO:0000256" key="1">
    <source>
        <dbReference type="SAM" id="SignalP"/>
    </source>
</evidence>